<dbReference type="Proteomes" id="UP000245119">
    <property type="component" value="Linkage Group LG1"/>
</dbReference>
<dbReference type="AlphaFoldDB" id="A0A2T7Q1G8"/>
<keyword evidence="2" id="KW-0472">Membrane</keyword>
<feature type="compositionally biased region" description="Basic and acidic residues" evidence="1">
    <location>
        <begin position="215"/>
        <end position="268"/>
    </location>
</feature>
<keyword evidence="2" id="KW-1133">Transmembrane helix</keyword>
<feature type="compositionally biased region" description="Basic and acidic residues" evidence="1">
    <location>
        <begin position="1"/>
        <end position="13"/>
    </location>
</feature>
<accession>A0A2T7Q1G8</accession>
<keyword evidence="4" id="KW-1185">Reference proteome</keyword>
<feature type="region of interest" description="Disordered" evidence="1">
    <location>
        <begin position="198"/>
        <end position="268"/>
    </location>
</feature>
<feature type="region of interest" description="Disordered" evidence="1">
    <location>
        <begin position="1"/>
        <end position="22"/>
    </location>
</feature>
<feature type="transmembrane region" description="Helical" evidence="2">
    <location>
        <begin position="127"/>
        <end position="150"/>
    </location>
</feature>
<feature type="transmembrane region" description="Helical" evidence="2">
    <location>
        <begin position="86"/>
        <end position="107"/>
    </location>
</feature>
<evidence type="ECO:0000313" key="3">
    <source>
        <dbReference type="EMBL" id="PVD39497.1"/>
    </source>
</evidence>
<reference evidence="3 4" key="1">
    <citation type="submission" date="2018-04" db="EMBL/GenBank/DDBJ databases">
        <title>The genome of golden apple snail Pomacea canaliculata provides insight into stress tolerance and invasive adaptation.</title>
        <authorList>
            <person name="Liu C."/>
            <person name="Liu B."/>
            <person name="Ren Y."/>
            <person name="Zhang Y."/>
            <person name="Wang H."/>
            <person name="Li S."/>
            <person name="Jiang F."/>
            <person name="Yin L."/>
            <person name="Zhang G."/>
            <person name="Qian W."/>
            <person name="Fan W."/>
        </authorList>
    </citation>
    <scope>NUCLEOTIDE SEQUENCE [LARGE SCALE GENOMIC DNA]</scope>
    <source>
        <strain evidence="3">SZHN2017</strain>
        <tissue evidence="3">Muscle</tissue>
    </source>
</reference>
<organism evidence="3 4">
    <name type="scientific">Pomacea canaliculata</name>
    <name type="common">Golden apple snail</name>
    <dbReference type="NCBI Taxonomy" id="400727"/>
    <lineage>
        <taxon>Eukaryota</taxon>
        <taxon>Metazoa</taxon>
        <taxon>Spiralia</taxon>
        <taxon>Lophotrochozoa</taxon>
        <taxon>Mollusca</taxon>
        <taxon>Gastropoda</taxon>
        <taxon>Caenogastropoda</taxon>
        <taxon>Architaenioglossa</taxon>
        <taxon>Ampullarioidea</taxon>
        <taxon>Ampullariidae</taxon>
        <taxon>Pomacea</taxon>
    </lineage>
</organism>
<dbReference type="EMBL" id="PZQS01000001">
    <property type="protein sequence ID" value="PVD39497.1"/>
    <property type="molecule type" value="Genomic_DNA"/>
</dbReference>
<proteinExistence type="predicted"/>
<gene>
    <name evidence="3" type="ORF">C0Q70_02131</name>
</gene>
<name>A0A2T7Q1G8_POMCA</name>
<evidence type="ECO:0000313" key="4">
    <source>
        <dbReference type="Proteomes" id="UP000245119"/>
    </source>
</evidence>
<feature type="region of interest" description="Disordered" evidence="1">
    <location>
        <begin position="309"/>
        <end position="345"/>
    </location>
</feature>
<feature type="transmembrane region" description="Helical" evidence="2">
    <location>
        <begin position="43"/>
        <end position="65"/>
    </location>
</feature>
<evidence type="ECO:0000256" key="1">
    <source>
        <dbReference type="SAM" id="MobiDB-lite"/>
    </source>
</evidence>
<evidence type="ECO:0000256" key="2">
    <source>
        <dbReference type="SAM" id="Phobius"/>
    </source>
</evidence>
<comment type="caution">
    <text evidence="3">The sequence shown here is derived from an EMBL/GenBank/DDBJ whole genome shotgun (WGS) entry which is preliminary data.</text>
</comment>
<protein>
    <submittedName>
        <fullName evidence="3">Uncharacterized protein</fullName>
    </submittedName>
</protein>
<sequence length="375" mass="42787">MNANSEKKSDRRAANTAPSPTPSLPTPFCRLFPGTAQPTILRLFQLMETLLVILNVLSLIIIVSCKIRCPRSKCRRRNYLPSILDLLLVSSGVAAFGGVLAFYLTFITYTTTDDTKVITLLSDRRPGWAIIVSIIAYCFMIVFSVILISCRNQTFDLEVKDNELTPRDEGVRAEGAYEIVDDAMMTGVNQAEDISIETYDNPSTEAENDETPVAGKDEPRESMKEMWEEASRKKEELERELKEKMEEELRRQQEEDLDRQRQQEEAKTSELIYCLSEVDEKPRELEENNDMLQIQTKDEEVVSTVTLRDEELEEEAKPCEDRQEEVASGQSKEEEKSSTDIADDRLNAKVLIPECPSMESLKKKKKKKMKLCCNS</sequence>
<feature type="compositionally biased region" description="Basic and acidic residues" evidence="1">
    <location>
        <begin position="315"/>
        <end position="345"/>
    </location>
</feature>
<keyword evidence="2" id="KW-0812">Transmembrane</keyword>